<organism evidence="3">
    <name type="scientific">Xanthomonas euvesicatoria pv. vesicatoria (strain 85-10)</name>
    <name type="common">Xanthomonas campestris pv. vesicatoria</name>
    <dbReference type="NCBI Taxonomy" id="316273"/>
    <lineage>
        <taxon>Bacteria</taxon>
        <taxon>Pseudomonadati</taxon>
        <taxon>Pseudomonadota</taxon>
        <taxon>Gammaproteobacteria</taxon>
        <taxon>Lysobacterales</taxon>
        <taxon>Lysobacteraceae</taxon>
        <taxon>Xanthomonas</taxon>
    </lineage>
</organism>
<name>Q3BMT7_XANE5</name>
<feature type="region of interest" description="Disordered" evidence="1">
    <location>
        <begin position="20"/>
        <end position="47"/>
    </location>
</feature>
<accession>Q3BMT7</accession>
<sequence length="81" mass="8571">MRLAHGLAASGTERALRVLHADAGVRPSRSHDAPSPPAQNVTDPAIRSDAAIRINDAARARAKPTPASGLLPAHLLLRQWL</sequence>
<dbReference type="EMBL" id="AM039952">
    <property type="protein sequence ID" value="CAJ25926.1"/>
    <property type="molecule type" value="Genomic_DNA"/>
</dbReference>
<dbReference type="AlphaFoldDB" id="Q3BMT7"/>
<evidence type="ECO:0000313" key="2">
    <source>
        <dbReference type="EMBL" id="CAJ25926.1"/>
    </source>
</evidence>
<protein>
    <submittedName>
        <fullName evidence="2">Uncharacterized protein</fullName>
    </submittedName>
</protein>
<gene>
    <name evidence="2" type="ordered locus">XCV4195</name>
</gene>
<dbReference type="KEGG" id="xcv:XCV4195"/>
<reference evidence="2 3" key="1">
    <citation type="journal article" date="2005" name="J. Bacteriol.">
        <title>Insights into genome plasticity and pathogenicity of the plant pathogenic Bacterium Xanthomonas campestris pv. vesicatoria revealed by the complete genome sequence.</title>
        <authorList>
            <person name="Thieme F."/>
            <person name="Koebnik R."/>
            <person name="Bekel T."/>
            <person name="Berger C."/>
            <person name="Boch J."/>
            <person name="Buettner D."/>
            <person name="Caldana C."/>
            <person name="Gaigalat L."/>
            <person name="Goesmann A."/>
            <person name="Kay S."/>
            <person name="Kirchner O."/>
            <person name="Lanz C."/>
            <person name="Linke B."/>
            <person name="McHardy A.C."/>
            <person name="Meyer F."/>
            <person name="Mittenhuber G."/>
            <person name="Nies D.H."/>
            <person name="Niesbach-Kloesgen U."/>
            <person name="Patschkowski T."/>
            <person name="Rueckert C."/>
            <person name="Rupp O."/>
            <person name="Schneicker S."/>
            <person name="Schuster S.C."/>
            <person name="Vorhoelter F.J."/>
            <person name="Weber E."/>
            <person name="Puehler A."/>
            <person name="Bonas U."/>
            <person name="Bartels D."/>
            <person name="Kaiser O."/>
        </authorList>
    </citation>
    <scope>NUCLEOTIDE SEQUENCE [LARGE SCALE GENOMIC DNA]</scope>
    <source>
        <strain evidence="2 3">85-10</strain>
    </source>
</reference>
<evidence type="ECO:0000313" key="3">
    <source>
        <dbReference type="Proteomes" id="UP000007069"/>
    </source>
</evidence>
<dbReference type="HOGENOM" id="CLU_2573039_0_0_6"/>
<evidence type="ECO:0000256" key="1">
    <source>
        <dbReference type="SAM" id="MobiDB-lite"/>
    </source>
</evidence>
<dbReference type="Proteomes" id="UP000007069">
    <property type="component" value="Chromosome"/>
</dbReference>
<proteinExistence type="predicted"/>